<dbReference type="GO" id="GO:0003676">
    <property type="term" value="F:nucleic acid binding"/>
    <property type="evidence" value="ECO:0007669"/>
    <property type="project" value="InterPro"/>
</dbReference>
<dbReference type="InterPro" id="IPR001584">
    <property type="entry name" value="Integrase_cat-core"/>
</dbReference>
<dbReference type="FunFam" id="3.30.420.10:FF:000032">
    <property type="entry name" value="Retrovirus-related Pol polyprotein from transposon 297-like Protein"/>
    <property type="match status" value="1"/>
</dbReference>
<evidence type="ECO:0000313" key="3">
    <source>
        <dbReference type="EMBL" id="GFX94088.1"/>
    </source>
</evidence>
<dbReference type="AlphaFoldDB" id="A0A8X6RFL3"/>
<gene>
    <name evidence="3" type="primary">POL</name>
    <name evidence="3" type="ORF">TNCV_3414501</name>
</gene>
<dbReference type="PANTHER" id="PTHR37984:SF5">
    <property type="entry name" value="PROTEIN NYNRIN-LIKE"/>
    <property type="match status" value="1"/>
</dbReference>
<feature type="domain" description="Integrase catalytic" evidence="2">
    <location>
        <begin position="4"/>
        <end position="163"/>
    </location>
</feature>
<protein>
    <submittedName>
        <fullName evidence="3">Retrovirus-related Pol polyprotein from transposon 412</fullName>
    </submittedName>
</protein>
<dbReference type="InterPro" id="IPR050951">
    <property type="entry name" value="Retrovirus_Pol_polyprotein"/>
</dbReference>
<evidence type="ECO:0000313" key="4">
    <source>
        <dbReference type="Proteomes" id="UP000887159"/>
    </source>
</evidence>
<evidence type="ECO:0000259" key="2">
    <source>
        <dbReference type="PROSITE" id="PS50994"/>
    </source>
</evidence>
<organism evidence="3 4">
    <name type="scientific">Trichonephila clavipes</name>
    <name type="common">Golden silk orbweaver</name>
    <name type="synonym">Nephila clavipes</name>
    <dbReference type="NCBI Taxonomy" id="2585209"/>
    <lineage>
        <taxon>Eukaryota</taxon>
        <taxon>Metazoa</taxon>
        <taxon>Ecdysozoa</taxon>
        <taxon>Arthropoda</taxon>
        <taxon>Chelicerata</taxon>
        <taxon>Arachnida</taxon>
        <taxon>Araneae</taxon>
        <taxon>Araneomorphae</taxon>
        <taxon>Entelegynae</taxon>
        <taxon>Araneoidea</taxon>
        <taxon>Nephilidae</taxon>
        <taxon>Trichonephila</taxon>
    </lineage>
</organism>
<accession>A0A8X6RFL3</accession>
<dbReference type="Pfam" id="PF00665">
    <property type="entry name" value="rve"/>
    <property type="match status" value="1"/>
</dbReference>
<feature type="region of interest" description="Disordered" evidence="1">
    <location>
        <begin position="214"/>
        <end position="407"/>
    </location>
</feature>
<dbReference type="EMBL" id="BMAU01021176">
    <property type="protein sequence ID" value="GFX94088.1"/>
    <property type="molecule type" value="Genomic_DNA"/>
</dbReference>
<reference evidence="3" key="1">
    <citation type="submission" date="2020-08" db="EMBL/GenBank/DDBJ databases">
        <title>Multicomponent nature underlies the extraordinary mechanical properties of spider dragline silk.</title>
        <authorList>
            <person name="Kono N."/>
            <person name="Nakamura H."/>
            <person name="Mori M."/>
            <person name="Yoshida Y."/>
            <person name="Ohtoshi R."/>
            <person name="Malay A.D."/>
            <person name="Moran D.A.P."/>
            <person name="Tomita M."/>
            <person name="Numata K."/>
            <person name="Arakawa K."/>
        </authorList>
    </citation>
    <scope>NUCLEOTIDE SEQUENCE</scope>
</reference>
<dbReference type="InterPro" id="IPR012337">
    <property type="entry name" value="RNaseH-like_sf"/>
</dbReference>
<dbReference type="SUPFAM" id="SSF53098">
    <property type="entry name" value="Ribonuclease H-like"/>
    <property type="match status" value="1"/>
</dbReference>
<keyword evidence="4" id="KW-1185">Reference proteome</keyword>
<dbReference type="PROSITE" id="PS50994">
    <property type="entry name" value="INTEGRASE"/>
    <property type="match status" value="1"/>
</dbReference>
<comment type="caution">
    <text evidence="3">The sequence shown here is derived from an EMBL/GenBank/DDBJ whole genome shotgun (WGS) entry which is preliminary data.</text>
</comment>
<sequence>MPIVSKYPNEIVTLDLLGPYPASRPERYKFILVISDHFTKWCELIPLRKASAQAIANAFFDNYIARYGAPISLISDNGPQFISDVFEHLSHRLDIKHMKTVTYRPQSNLTERVNRNLVQMIASFVEENHENWDQFLHELAFALRTAVNETTNKTPAELFLGRKIITPFSKLINVTEDAKYVGSNIERLFDEARRNMQKKHKSWEKHYNLRRRDRVYRPRQSDTISSDSPVETLYDEQEVSHGSNRSHQGQFKEHRKTSSQESEGCRSRQGNTTREIPRNKRKINSTASKDQALKRSKICKKRSRQGSDHQDRKRRAPEQGQGVKRSIPSSFSSRNYKFQKHNTSSPGVESIAGPSRLPDRRTATTTGGSRMEVSGRDNQTRQTRATTRRRKEQAEKPVRSNQTNTRRPCPYYLRSRIQEKDGIPEELSNIEINGIPGSTFRRRNLSMEALNGDPVHRI</sequence>
<dbReference type="InterPro" id="IPR036397">
    <property type="entry name" value="RNaseH_sf"/>
</dbReference>
<feature type="compositionally biased region" description="Polar residues" evidence="1">
    <location>
        <begin position="327"/>
        <end position="347"/>
    </location>
</feature>
<proteinExistence type="predicted"/>
<feature type="compositionally biased region" description="Polar residues" evidence="1">
    <location>
        <begin position="240"/>
        <end position="249"/>
    </location>
</feature>
<feature type="compositionally biased region" description="Basic and acidic residues" evidence="1">
    <location>
        <begin position="250"/>
        <end position="266"/>
    </location>
</feature>
<dbReference type="Gene3D" id="3.30.420.10">
    <property type="entry name" value="Ribonuclease H-like superfamily/Ribonuclease H"/>
    <property type="match status" value="1"/>
</dbReference>
<dbReference type="Proteomes" id="UP000887159">
    <property type="component" value="Unassembled WGS sequence"/>
</dbReference>
<dbReference type="PANTHER" id="PTHR37984">
    <property type="entry name" value="PROTEIN CBG26694"/>
    <property type="match status" value="1"/>
</dbReference>
<name>A0A8X6RFL3_TRICX</name>
<evidence type="ECO:0000256" key="1">
    <source>
        <dbReference type="SAM" id="MobiDB-lite"/>
    </source>
</evidence>
<dbReference type="GO" id="GO:0015074">
    <property type="term" value="P:DNA integration"/>
    <property type="evidence" value="ECO:0007669"/>
    <property type="project" value="InterPro"/>
</dbReference>
<feature type="compositionally biased region" description="Basic residues" evidence="1">
    <location>
        <begin position="294"/>
        <end position="304"/>
    </location>
</feature>